<dbReference type="InterPro" id="IPR000999">
    <property type="entry name" value="RNase_III_dom"/>
</dbReference>
<dbReference type="GO" id="GO:0019843">
    <property type="term" value="F:rRNA binding"/>
    <property type="evidence" value="ECO:0007669"/>
    <property type="project" value="UniProtKB-UniRule"/>
</dbReference>
<dbReference type="AlphaFoldDB" id="A0A9D1M0D1"/>
<keyword evidence="5 6" id="KW-0378">Hydrolase</keyword>
<evidence type="ECO:0000256" key="4">
    <source>
        <dbReference type="ARBA" id="ARBA00022759"/>
    </source>
</evidence>
<keyword evidence="2 6" id="KW-0698">rRNA processing</keyword>
<evidence type="ECO:0000256" key="6">
    <source>
        <dbReference type="HAMAP-Rule" id="MF_01468"/>
    </source>
</evidence>
<dbReference type="HAMAP" id="MF_01468">
    <property type="entry name" value="RNase_Mini_III"/>
    <property type="match status" value="1"/>
</dbReference>
<reference evidence="8" key="2">
    <citation type="journal article" date="2021" name="PeerJ">
        <title>Extensive microbial diversity within the chicken gut microbiome revealed by metagenomics and culture.</title>
        <authorList>
            <person name="Gilroy R."/>
            <person name="Ravi A."/>
            <person name="Getino M."/>
            <person name="Pursley I."/>
            <person name="Horton D.L."/>
            <person name="Alikhan N.F."/>
            <person name="Baker D."/>
            <person name="Gharbi K."/>
            <person name="Hall N."/>
            <person name="Watson M."/>
            <person name="Adriaenssens E.M."/>
            <person name="Foster-Nyarko E."/>
            <person name="Jarju S."/>
            <person name="Secka A."/>
            <person name="Antonio M."/>
            <person name="Oren A."/>
            <person name="Chaudhuri R.R."/>
            <person name="La Ragione R."/>
            <person name="Hildebrand F."/>
            <person name="Pallen M.J."/>
        </authorList>
    </citation>
    <scope>NUCLEOTIDE SEQUENCE</scope>
    <source>
        <strain evidence="8">CHK195-15760</strain>
    </source>
</reference>
<evidence type="ECO:0000259" key="7">
    <source>
        <dbReference type="Pfam" id="PF00636"/>
    </source>
</evidence>
<sequence>MDEWIIPEKEESEVRLMNPLVWAYIGDNVYELYIRTNLVNQTSLKVHELHVKAIQYVKAAAQARVLREIEEILTEEEKDIVRRTRNTKNHHIPKNADPADYMYATAFEGLIGYLFLTKQKTRLKELLEKALIILKEK</sequence>
<gene>
    <name evidence="6" type="primary">mrnC</name>
    <name evidence="8" type="ORF">IAB70_01400</name>
</gene>
<comment type="caution">
    <text evidence="8">The sequence shown here is derived from an EMBL/GenBank/DDBJ whole genome shotgun (WGS) entry which is preliminary data.</text>
</comment>
<comment type="subcellular location">
    <subcellularLocation>
        <location evidence="6">Cytoplasm</location>
    </subcellularLocation>
</comment>
<evidence type="ECO:0000256" key="3">
    <source>
        <dbReference type="ARBA" id="ARBA00022722"/>
    </source>
</evidence>
<evidence type="ECO:0000313" key="9">
    <source>
        <dbReference type="Proteomes" id="UP000824093"/>
    </source>
</evidence>
<keyword evidence="6" id="KW-0460">Magnesium</keyword>
<dbReference type="Pfam" id="PF00636">
    <property type="entry name" value="Ribonuclease_3"/>
    <property type="match status" value="1"/>
</dbReference>
<keyword evidence="6" id="KW-0699">rRNA-binding</keyword>
<dbReference type="GO" id="GO:0004525">
    <property type="term" value="F:ribonuclease III activity"/>
    <property type="evidence" value="ECO:0007669"/>
    <property type="project" value="InterPro"/>
</dbReference>
<dbReference type="EMBL" id="DVNH01000013">
    <property type="protein sequence ID" value="HIU51273.1"/>
    <property type="molecule type" value="Genomic_DNA"/>
</dbReference>
<comment type="cofactor">
    <cofactor evidence="6">
        <name>Mg(2+)</name>
        <dbReference type="ChEBI" id="CHEBI:18420"/>
    </cofactor>
</comment>
<comment type="function">
    <text evidence="6">Involved in correct processing of both the 5' and 3' ends of 23S rRNA precursor. Processes 30S rRNA precursor transcript even in absence of ribonuclease 3 (Rnc); Rnc processes 30S rRNA into smaller rRNA precursors.</text>
</comment>
<dbReference type="Gene3D" id="1.10.1520.10">
    <property type="entry name" value="Ribonuclease III domain"/>
    <property type="match status" value="1"/>
</dbReference>
<proteinExistence type="inferred from homology"/>
<dbReference type="SUPFAM" id="SSF69065">
    <property type="entry name" value="RNase III domain-like"/>
    <property type="match status" value="1"/>
</dbReference>
<comment type="similarity">
    <text evidence="6">Belongs to the MrnC RNase family.</text>
</comment>
<dbReference type="PANTHER" id="PTHR34276:SF1">
    <property type="entry name" value="MINI-RIBONUCLEASE 3"/>
    <property type="match status" value="1"/>
</dbReference>
<evidence type="ECO:0000256" key="2">
    <source>
        <dbReference type="ARBA" id="ARBA00022552"/>
    </source>
</evidence>
<organism evidence="8 9">
    <name type="scientific">Candidatus Merdicola faecigallinarum</name>
    <dbReference type="NCBI Taxonomy" id="2840862"/>
    <lineage>
        <taxon>Bacteria</taxon>
        <taxon>Bacillati</taxon>
        <taxon>Bacillota</taxon>
        <taxon>Clostridia</taxon>
        <taxon>Candidatus Merdicola</taxon>
    </lineage>
</organism>
<protein>
    <recommendedName>
        <fullName evidence="6">Mini-ribonuclease 3</fullName>
        <shortName evidence="6">Mini-3</shortName>
        <shortName evidence="6">Mini-RNase 3</shortName>
        <ecNumber evidence="6">3.1.26.-</ecNumber>
    </recommendedName>
    <alternativeName>
        <fullName evidence="6">Mini-RNase III</fullName>
        <shortName evidence="6">Mini-III</shortName>
    </alternativeName>
</protein>
<keyword evidence="6" id="KW-0963">Cytoplasm</keyword>
<keyword evidence="3 6" id="KW-0540">Nuclease</keyword>
<reference evidence="8" key="1">
    <citation type="submission" date="2020-10" db="EMBL/GenBank/DDBJ databases">
        <authorList>
            <person name="Gilroy R."/>
        </authorList>
    </citation>
    <scope>NUCLEOTIDE SEQUENCE</scope>
    <source>
        <strain evidence="8">CHK195-15760</strain>
    </source>
</reference>
<feature type="domain" description="RNase III" evidence="7">
    <location>
        <begin position="22"/>
        <end position="118"/>
    </location>
</feature>
<dbReference type="InterPro" id="IPR036389">
    <property type="entry name" value="RNase_III_sf"/>
</dbReference>
<dbReference type="PIRSF" id="PIRSF005520">
    <property type="entry name" value="UCP005520"/>
    <property type="match status" value="1"/>
</dbReference>
<evidence type="ECO:0000256" key="1">
    <source>
        <dbReference type="ARBA" id="ARBA00022517"/>
    </source>
</evidence>
<accession>A0A9D1M0D1</accession>
<dbReference type="GO" id="GO:0005737">
    <property type="term" value="C:cytoplasm"/>
    <property type="evidence" value="ECO:0007669"/>
    <property type="project" value="UniProtKB-SubCell"/>
</dbReference>
<dbReference type="GO" id="GO:0006364">
    <property type="term" value="P:rRNA processing"/>
    <property type="evidence" value="ECO:0007669"/>
    <property type="project" value="UniProtKB-UniRule"/>
</dbReference>
<keyword evidence="4 6" id="KW-0255">Endonuclease</keyword>
<keyword evidence="1 6" id="KW-0690">Ribosome biogenesis</keyword>
<feature type="active site" evidence="6">
    <location>
        <position position="27"/>
    </location>
</feature>
<dbReference type="Proteomes" id="UP000824093">
    <property type="component" value="Unassembled WGS sequence"/>
</dbReference>
<evidence type="ECO:0000256" key="5">
    <source>
        <dbReference type="ARBA" id="ARBA00022801"/>
    </source>
</evidence>
<keyword evidence="6" id="KW-0694">RNA-binding</keyword>
<dbReference type="InterPro" id="IPR008226">
    <property type="entry name" value="Mini3_fam"/>
</dbReference>
<evidence type="ECO:0000313" key="8">
    <source>
        <dbReference type="EMBL" id="HIU51273.1"/>
    </source>
</evidence>
<comment type="subunit">
    <text evidence="6">Homodimer.</text>
</comment>
<name>A0A9D1M0D1_9FIRM</name>
<dbReference type="PANTHER" id="PTHR34276">
    <property type="entry name" value="MINI-RIBONUCLEASE 3"/>
    <property type="match status" value="1"/>
</dbReference>
<dbReference type="EC" id="3.1.26.-" evidence="6"/>